<gene>
    <name evidence="1" type="ORF">ABH943_005895</name>
</gene>
<proteinExistence type="predicted"/>
<dbReference type="Proteomes" id="UP001620514">
    <property type="component" value="Unassembled WGS sequence"/>
</dbReference>
<dbReference type="EMBL" id="JBIYDN010000022">
    <property type="protein sequence ID" value="MFK4445863.1"/>
    <property type="molecule type" value="Genomic_DNA"/>
</dbReference>
<evidence type="ECO:0000313" key="2">
    <source>
        <dbReference type="Proteomes" id="UP001620514"/>
    </source>
</evidence>
<evidence type="ECO:0000313" key="1">
    <source>
        <dbReference type="EMBL" id="MFK4445863.1"/>
    </source>
</evidence>
<protein>
    <submittedName>
        <fullName evidence="1">Uncharacterized protein</fullName>
    </submittedName>
</protein>
<name>A0ABW8MQ94_9BURK</name>
<organism evidence="1 2">
    <name type="scientific">Caballeronia udeis</name>
    <dbReference type="NCBI Taxonomy" id="1232866"/>
    <lineage>
        <taxon>Bacteria</taxon>
        <taxon>Pseudomonadati</taxon>
        <taxon>Pseudomonadota</taxon>
        <taxon>Betaproteobacteria</taxon>
        <taxon>Burkholderiales</taxon>
        <taxon>Burkholderiaceae</taxon>
        <taxon>Caballeronia</taxon>
    </lineage>
</organism>
<accession>A0ABW8MQ94</accession>
<reference evidence="1 2" key="1">
    <citation type="submission" date="2024-11" db="EMBL/GenBank/DDBJ databases">
        <title>Using genomics to understand microbial adaptation to soil warming.</title>
        <authorList>
            <person name="Deangelis K.M. PhD."/>
        </authorList>
    </citation>
    <scope>NUCLEOTIDE SEQUENCE [LARGE SCALE GENOMIC DNA]</scope>
    <source>
        <strain evidence="1 2">GAS97</strain>
    </source>
</reference>
<keyword evidence="2" id="KW-1185">Reference proteome</keyword>
<sequence length="59" mass="6620">MLLGNLAQRDGFARAGAREQELLTKAMRRWRGWAVALPGDTHMAGLCLTRSAQFDPIRH</sequence>
<comment type="caution">
    <text evidence="1">The sequence shown here is derived from an EMBL/GenBank/DDBJ whole genome shotgun (WGS) entry which is preliminary data.</text>
</comment>